<dbReference type="PROSITE" id="PS51898">
    <property type="entry name" value="TYR_RECOMBINASE"/>
    <property type="match status" value="1"/>
</dbReference>
<dbReference type="SUPFAM" id="SSF56349">
    <property type="entry name" value="DNA breaking-rejoining enzymes"/>
    <property type="match status" value="1"/>
</dbReference>
<dbReference type="InterPro" id="IPR050090">
    <property type="entry name" value="Tyrosine_recombinase_XerCD"/>
</dbReference>
<evidence type="ECO:0000313" key="5">
    <source>
        <dbReference type="EMBL" id="MEL1242785.1"/>
    </source>
</evidence>
<dbReference type="RefSeq" id="WP_341695110.1">
    <property type="nucleotide sequence ID" value="NZ_JBBYHR010000001.1"/>
</dbReference>
<dbReference type="PANTHER" id="PTHR30349:SF64">
    <property type="entry name" value="PROPHAGE INTEGRASE INTD-RELATED"/>
    <property type="match status" value="1"/>
</dbReference>
<dbReference type="InterPro" id="IPR002104">
    <property type="entry name" value="Integrase_catalytic"/>
</dbReference>
<reference evidence="5 6" key="1">
    <citation type="submission" date="2024-04" db="EMBL/GenBank/DDBJ databases">
        <title>Flavobacterium sp. DGU11 16S ribosomal RNA gene Genome sequencing and assembly.</title>
        <authorList>
            <person name="Park S."/>
        </authorList>
    </citation>
    <scope>NUCLEOTIDE SEQUENCE [LARGE SCALE GENOMIC DNA]</scope>
    <source>
        <strain evidence="5 6">DGU11</strain>
    </source>
</reference>
<dbReference type="PANTHER" id="PTHR30349">
    <property type="entry name" value="PHAGE INTEGRASE-RELATED"/>
    <property type="match status" value="1"/>
</dbReference>
<name>A0ABU9HS87_9FLAO</name>
<dbReference type="Gene3D" id="1.10.150.130">
    <property type="match status" value="1"/>
</dbReference>
<dbReference type="CDD" id="cd01185">
    <property type="entry name" value="INTN1_C_like"/>
    <property type="match status" value="1"/>
</dbReference>
<dbReference type="Gene3D" id="1.10.443.10">
    <property type="entry name" value="Intergrase catalytic core"/>
    <property type="match status" value="1"/>
</dbReference>
<dbReference type="InterPro" id="IPR010998">
    <property type="entry name" value="Integrase_recombinase_N"/>
</dbReference>
<keyword evidence="6" id="KW-1185">Reference proteome</keyword>
<evidence type="ECO:0000256" key="1">
    <source>
        <dbReference type="ARBA" id="ARBA00008857"/>
    </source>
</evidence>
<feature type="domain" description="Tyr recombinase" evidence="4">
    <location>
        <begin position="206"/>
        <end position="381"/>
    </location>
</feature>
<gene>
    <name evidence="5" type="ORF">AAEO56_00815</name>
</gene>
<dbReference type="InterPro" id="IPR011010">
    <property type="entry name" value="DNA_brk_join_enz"/>
</dbReference>
<protein>
    <submittedName>
        <fullName evidence="5">Site-specific integrase</fullName>
    </submittedName>
</protein>
<evidence type="ECO:0000256" key="3">
    <source>
        <dbReference type="ARBA" id="ARBA00023172"/>
    </source>
</evidence>
<keyword evidence="2" id="KW-0238">DNA-binding</keyword>
<proteinExistence type="inferred from homology"/>
<keyword evidence="3" id="KW-0233">DNA recombination</keyword>
<dbReference type="Pfam" id="PF17293">
    <property type="entry name" value="Arm-DNA-bind_5"/>
    <property type="match status" value="1"/>
</dbReference>
<accession>A0ABU9HS87</accession>
<dbReference type="Pfam" id="PF13102">
    <property type="entry name" value="Phage_int_SAM_5"/>
    <property type="match status" value="1"/>
</dbReference>
<dbReference type="EMBL" id="JBBYHR010000001">
    <property type="protein sequence ID" value="MEL1242785.1"/>
    <property type="molecule type" value="Genomic_DNA"/>
</dbReference>
<comment type="similarity">
    <text evidence="1">Belongs to the 'phage' integrase family.</text>
</comment>
<evidence type="ECO:0000256" key="2">
    <source>
        <dbReference type="ARBA" id="ARBA00023125"/>
    </source>
</evidence>
<dbReference type="InterPro" id="IPR035386">
    <property type="entry name" value="Arm-DNA-bind_5"/>
</dbReference>
<sequence>MKNSYSVKTILRKDKKRSDDTYPLNYLIIFNSNNLKLSTKHYLPLNEWDFEKHCPKGTGNSILKKKLQQEEKLIYNNLLELELSGKPFIKELIKEKCTGGYSRKDFYYYFDEYCKKKFRLLEEGTQYHYTLFRKQLKEYKTNVELDEINIKFIEDFLHHLATEKNVGVSGVATRRKTFSAVLNKFVVDKLIKENPCKHVKVAKEKERTVFLTSSEIERIKNADLKLGNLTEGLNLTRKLFLFSCYTGLRFSDVMNLKKENIIGLKKIVLTMKKTKRTVEIPINQWALKMLVSSKIRTKKPKELIFDNRENVSVNRDLKIIAKIAKIDKLVTFHVARHSFGSMLAKNGVQPFYIMKLMGHKDIRMTERYVNSDEEILTNAMKTVKFN</sequence>
<dbReference type="InterPro" id="IPR025269">
    <property type="entry name" value="SAM-like_dom"/>
</dbReference>
<dbReference type="InterPro" id="IPR013762">
    <property type="entry name" value="Integrase-like_cat_sf"/>
</dbReference>
<organism evidence="5 6">
    <name type="scientific">Flavobacterium arundinis</name>
    <dbReference type="NCBI Taxonomy" id="3139143"/>
    <lineage>
        <taxon>Bacteria</taxon>
        <taxon>Pseudomonadati</taxon>
        <taxon>Bacteroidota</taxon>
        <taxon>Flavobacteriia</taxon>
        <taxon>Flavobacteriales</taxon>
        <taxon>Flavobacteriaceae</taxon>
        <taxon>Flavobacterium</taxon>
    </lineage>
</organism>
<evidence type="ECO:0000313" key="6">
    <source>
        <dbReference type="Proteomes" id="UP001464555"/>
    </source>
</evidence>
<dbReference type="Proteomes" id="UP001464555">
    <property type="component" value="Unassembled WGS sequence"/>
</dbReference>
<comment type="caution">
    <text evidence="5">The sequence shown here is derived from an EMBL/GenBank/DDBJ whole genome shotgun (WGS) entry which is preliminary data.</text>
</comment>
<evidence type="ECO:0000259" key="4">
    <source>
        <dbReference type="PROSITE" id="PS51898"/>
    </source>
</evidence>
<dbReference type="Pfam" id="PF00589">
    <property type="entry name" value="Phage_integrase"/>
    <property type="match status" value="1"/>
</dbReference>